<reference evidence="6 7" key="1">
    <citation type="journal article" date="2014" name="Genome Announc.">
        <title>Draft Genome Sequence of Streptomyces fradiae ATCC 19609, a Strain Highly Sensitive to Antibiotics.</title>
        <authorList>
            <person name="Bekker O.B."/>
            <person name="Klimina K.M."/>
            <person name="Vatlin A.A."/>
            <person name="Zakharevich N.V."/>
            <person name="Kasianov A.S."/>
            <person name="Danilenko V.N."/>
        </authorList>
    </citation>
    <scope>NUCLEOTIDE SEQUENCE [LARGE SCALE GENOMIC DNA]</scope>
    <source>
        <strain evidence="6 7">ATCC 19609</strain>
    </source>
</reference>
<dbReference type="RefSeq" id="WP_043463111.1">
    <property type="nucleotide sequence ID" value="NZ_CP134822.1"/>
</dbReference>
<dbReference type="GO" id="GO:0016787">
    <property type="term" value="F:hydrolase activity"/>
    <property type="evidence" value="ECO:0007669"/>
    <property type="project" value="UniProtKB-KW"/>
</dbReference>
<comment type="caution">
    <text evidence="6">The sequence shown here is derived from an EMBL/GenBank/DDBJ whole genome shotgun (WGS) entry which is preliminary data.</text>
</comment>
<dbReference type="Pfam" id="PF00293">
    <property type="entry name" value="NUDIX"/>
    <property type="match status" value="1"/>
</dbReference>
<organism evidence="6 7">
    <name type="scientific">Streptomyces xinghaiensis</name>
    <dbReference type="NCBI Taxonomy" id="1038928"/>
    <lineage>
        <taxon>Bacteria</taxon>
        <taxon>Bacillati</taxon>
        <taxon>Actinomycetota</taxon>
        <taxon>Actinomycetes</taxon>
        <taxon>Kitasatosporales</taxon>
        <taxon>Streptomycetaceae</taxon>
        <taxon>Streptomyces</taxon>
    </lineage>
</organism>
<proteinExistence type="inferred from homology"/>
<dbReference type="PROSITE" id="PS00893">
    <property type="entry name" value="NUDIX_BOX"/>
    <property type="match status" value="1"/>
</dbReference>
<evidence type="ECO:0000313" key="7">
    <source>
        <dbReference type="Proteomes" id="UP000028058"/>
    </source>
</evidence>
<dbReference type="PRINTS" id="PR00502">
    <property type="entry name" value="NUDIXFAMILY"/>
</dbReference>
<dbReference type="EMBL" id="JNAD02000001">
    <property type="protein sequence ID" value="RKM99339.1"/>
    <property type="molecule type" value="Genomic_DNA"/>
</dbReference>
<evidence type="ECO:0000259" key="5">
    <source>
        <dbReference type="PROSITE" id="PS51462"/>
    </source>
</evidence>
<keyword evidence="3 4" id="KW-0378">Hydrolase</keyword>
<protein>
    <submittedName>
        <fullName evidence="6">NUDIX hydrolase</fullName>
    </submittedName>
</protein>
<dbReference type="PANTHER" id="PTHR43046:SF14">
    <property type="entry name" value="MUTT_NUDIX FAMILY PROTEIN"/>
    <property type="match status" value="1"/>
</dbReference>
<evidence type="ECO:0000313" key="6">
    <source>
        <dbReference type="EMBL" id="RKM99339.1"/>
    </source>
</evidence>
<evidence type="ECO:0000256" key="4">
    <source>
        <dbReference type="RuleBase" id="RU003476"/>
    </source>
</evidence>
<evidence type="ECO:0000256" key="1">
    <source>
        <dbReference type="ARBA" id="ARBA00001946"/>
    </source>
</evidence>
<dbReference type="Proteomes" id="UP000028058">
    <property type="component" value="Unassembled WGS sequence"/>
</dbReference>
<evidence type="ECO:0000256" key="3">
    <source>
        <dbReference type="ARBA" id="ARBA00022801"/>
    </source>
</evidence>
<dbReference type="Gene3D" id="3.90.79.10">
    <property type="entry name" value="Nucleoside Triphosphate Pyrophosphohydrolase"/>
    <property type="match status" value="1"/>
</dbReference>
<dbReference type="AlphaFoldDB" id="A0A420VAF2"/>
<dbReference type="PANTHER" id="PTHR43046">
    <property type="entry name" value="GDP-MANNOSE MANNOSYL HYDROLASE"/>
    <property type="match status" value="1"/>
</dbReference>
<dbReference type="InterPro" id="IPR015797">
    <property type="entry name" value="NUDIX_hydrolase-like_dom_sf"/>
</dbReference>
<comment type="cofactor">
    <cofactor evidence="1">
        <name>Mg(2+)</name>
        <dbReference type="ChEBI" id="CHEBI:18420"/>
    </cofactor>
</comment>
<accession>A0A420VAF2</accession>
<feature type="domain" description="Nudix hydrolase" evidence="5">
    <location>
        <begin position="29"/>
        <end position="158"/>
    </location>
</feature>
<dbReference type="CDD" id="cd02883">
    <property type="entry name" value="NUDIX_Hydrolase"/>
    <property type="match status" value="1"/>
</dbReference>
<dbReference type="InterPro" id="IPR020476">
    <property type="entry name" value="Nudix_hydrolase"/>
</dbReference>
<name>A0A420VAF2_9ACTN</name>
<dbReference type="InterPro" id="IPR000086">
    <property type="entry name" value="NUDIX_hydrolase_dom"/>
</dbReference>
<dbReference type="PROSITE" id="PS51462">
    <property type="entry name" value="NUDIX"/>
    <property type="match status" value="1"/>
</dbReference>
<dbReference type="OrthoDB" id="9804442at2"/>
<sequence>MRRAHTGSLVSDGRGLILHAFHRVPEDTRFREARIGMSLVALWHGDRLLMVHERDRATWELPGGGIDPGESPREAAVRELAEESGQVADELRFTGYGLYTLGRRRRLVYGAVYTGRTSVPRPFTPNEEITAIHWRAPGEPLSGRVQPVDEYLAALCAAARDTEPRPPA</sequence>
<comment type="similarity">
    <text evidence="2 4">Belongs to the Nudix hydrolase family.</text>
</comment>
<dbReference type="SUPFAM" id="SSF55811">
    <property type="entry name" value="Nudix"/>
    <property type="match status" value="1"/>
</dbReference>
<gene>
    <name evidence="6" type="ORF">SFRA_003905</name>
</gene>
<dbReference type="InterPro" id="IPR020084">
    <property type="entry name" value="NUDIX_hydrolase_CS"/>
</dbReference>
<evidence type="ECO:0000256" key="2">
    <source>
        <dbReference type="ARBA" id="ARBA00005582"/>
    </source>
</evidence>
<keyword evidence="7" id="KW-1185">Reference proteome</keyword>